<protein>
    <submittedName>
        <fullName evidence="5">Helix-turn-helix transcriptional regulator</fullName>
    </submittedName>
</protein>
<evidence type="ECO:0000259" key="4">
    <source>
        <dbReference type="PROSITE" id="PS50043"/>
    </source>
</evidence>
<dbReference type="SUPFAM" id="SSF46894">
    <property type="entry name" value="C-terminal effector domain of the bipartite response regulators"/>
    <property type="match status" value="1"/>
</dbReference>
<dbReference type="CDD" id="cd06170">
    <property type="entry name" value="LuxR_C_like"/>
    <property type="match status" value="1"/>
</dbReference>
<dbReference type="PANTHER" id="PTHR44688">
    <property type="entry name" value="DNA-BINDING TRANSCRIPTIONAL ACTIVATOR DEVR_DOSR"/>
    <property type="match status" value="1"/>
</dbReference>
<dbReference type="RefSeq" id="WP_280731514.1">
    <property type="nucleotide sequence ID" value="NZ_CP120367.1"/>
</dbReference>
<evidence type="ECO:0000256" key="3">
    <source>
        <dbReference type="ARBA" id="ARBA00023163"/>
    </source>
</evidence>
<dbReference type="PANTHER" id="PTHR44688:SF25">
    <property type="entry name" value="HTH LUXR-TYPE DOMAIN-CONTAINING PROTEIN"/>
    <property type="match status" value="1"/>
</dbReference>
<dbReference type="Gene3D" id="1.10.10.10">
    <property type="entry name" value="Winged helix-like DNA-binding domain superfamily/Winged helix DNA-binding domain"/>
    <property type="match status" value="1"/>
</dbReference>
<dbReference type="Pfam" id="PF00196">
    <property type="entry name" value="GerE"/>
    <property type="match status" value="1"/>
</dbReference>
<dbReference type="PRINTS" id="PR00038">
    <property type="entry name" value="HTHLUXR"/>
</dbReference>
<name>A0ABY8CQ65_9HYPH</name>
<keyword evidence="2" id="KW-0238">DNA-binding</keyword>
<evidence type="ECO:0000313" key="5">
    <source>
        <dbReference type="EMBL" id="WEX80796.1"/>
    </source>
</evidence>
<proteinExistence type="predicted"/>
<feature type="domain" description="HTH luxR-type" evidence="4">
    <location>
        <begin position="121"/>
        <end position="186"/>
    </location>
</feature>
<evidence type="ECO:0000256" key="1">
    <source>
        <dbReference type="ARBA" id="ARBA00023015"/>
    </source>
</evidence>
<dbReference type="InterPro" id="IPR000792">
    <property type="entry name" value="Tscrpt_reg_LuxR_C"/>
</dbReference>
<sequence length="190" mass="19604">MAERSLTVMIALSDPEHAEELEHALGERGHVAVATSFDVEHPEDFDVVVTDGEPLDAATPHIVLGAAASGGNIHAVLPHSADAALIAAATTVVAAGYRLSAVDAGEASETADTEAAVLPSDAPHNLSLSPRELETLALLADGASNKVIARQLKISVHTAKFHVAAVLAKLHAQNRADAVAIALRQGLLYV</sequence>
<organism evidence="5 6">
    <name type="scientific">Sinorhizobium numidicum</name>
    <dbReference type="NCBI Taxonomy" id="680248"/>
    <lineage>
        <taxon>Bacteria</taxon>
        <taxon>Pseudomonadati</taxon>
        <taxon>Pseudomonadota</taxon>
        <taxon>Alphaproteobacteria</taxon>
        <taxon>Hyphomicrobiales</taxon>
        <taxon>Rhizobiaceae</taxon>
        <taxon>Sinorhizobium/Ensifer group</taxon>
        <taxon>Sinorhizobium</taxon>
    </lineage>
</organism>
<gene>
    <name evidence="5" type="ORF">PYH38_000083</name>
</gene>
<dbReference type="InterPro" id="IPR016032">
    <property type="entry name" value="Sig_transdc_resp-reg_C-effctor"/>
</dbReference>
<dbReference type="SMART" id="SM00421">
    <property type="entry name" value="HTH_LUXR"/>
    <property type="match status" value="1"/>
</dbReference>
<keyword evidence="6" id="KW-1185">Reference proteome</keyword>
<evidence type="ECO:0000313" key="6">
    <source>
        <dbReference type="Proteomes" id="UP001235547"/>
    </source>
</evidence>
<reference evidence="5 6" key="1">
    <citation type="submission" date="2023-03" db="EMBL/GenBank/DDBJ databases">
        <authorList>
            <person name="Kaur S."/>
            <person name="Espinosa-Saiz D."/>
            <person name="Velazquez E."/>
            <person name="Menendez E."/>
            <person name="diCenzo G.C."/>
        </authorList>
    </citation>
    <scope>NUCLEOTIDE SEQUENCE [LARGE SCALE GENOMIC DNA]</scope>
    <source>
        <strain evidence="5 6">LMG 27395</strain>
    </source>
</reference>
<keyword evidence="3" id="KW-0804">Transcription</keyword>
<keyword evidence="1" id="KW-0805">Transcription regulation</keyword>
<dbReference type="PROSITE" id="PS50043">
    <property type="entry name" value="HTH_LUXR_2"/>
    <property type="match status" value="1"/>
</dbReference>
<dbReference type="InterPro" id="IPR036388">
    <property type="entry name" value="WH-like_DNA-bd_sf"/>
</dbReference>
<dbReference type="Proteomes" id="UP001235547">
    <property type="component" value="Chromosome 2"/>
</dbReference>
<dbReference type="EMBL" id="CP120370">
    <property type="protein sequence ID" value="WEX80796.1"/>
    <property type="molecule type" value="Genomic_DNA"/>
</dbReference>
<evidence type="ECO:0000256" key="2">
    <source>
        <dbReference type="ARBA" id="ARBA00023125"/>
    </source>
</evidence>
<accession>A0ABY8CQ65</accession>